<feature type="region of interest" description="Disordered" evidence="1">
    <location>
        <begin position="409"/>
        <end position="432"/>
    </location>
</feature>
<evidence type="ECO:0000259" key="2">
    <source>
        <dbReference type="Pfam" id="PF12937"/>
    </source>
</evidence>
<comment type="caution">
    <text evidence="3">The sequence shown here is derived from an EMBL/GenBank/DDBJ whole genome shotgun (WGS) entry which is preliminary data.</text>
</comment>
<dbReference type="AlphaFoldDB" id="A0A1X2G8F6"/>
<dbReference type="Gene3D" id="1.20.1280.50">
    <property type="match status" value="1"/>
</dbReference>
<keyword evidence="4" id="KW-1185">Reference proteome</keyword>
<proteinExistence type="predicted"/>
<feature type="compositionally biased region" description="Basic and acidic residues" evidence="1">
    <location>
        <begin position="512"/>
        <end position="521"/>
    </location>
</feature>
<dbReference type="InterPro" id="IPR036047">
    <property type="entry name" value="F-box-like_dom_sf"/>
</dbReference>
<protein>
    <recommendedName>
        <fullName evidence="2">F-box domain-containing protein</fullName>
    </recommendedName>
</protein>
<dbReference type="EMBL" id="MCGT01000032">
    <property type="protein sequence ID" value="ORX47728.1"/>
    <property type="molecule type" value="Genomic_DNA"/>
</dbReference>
<reference evidence="3 4" key="1">
    <citation type="submission" date="2016-07" db="EMBL/GenBank/DDBJ databases">
        <title>Pervasive Adenine N6-methylation of Active Genes in Fungi.</title>
        <authorList>
            <consortium name="DOE Joint Genome Institute"/>
            <person name="Mondo S.J."/>
            <person name="Dannebaum R.O."/>
            <person name="Kuo R.C."/>
            <person name="Labutti K."/>
            <person name="Haridas S."/>
            <person name="Kuo A."/>
            <person name="Salamov A."/>
            <person name="Ahrendt S.R."/>
            <person name="Lipzen A."/>
            <person name="Sullivan W."/>
            <person name="Andreopoulos W.B."/>
            <person name="Clum A."/>
            <person name="Lindquist E."/>
            <person name="Daum C."/>
            <person name="Ramamoorthy G.K."/>
            <person name="Gryganskyi A."/>
            <person name="Culley D."/>
            <person name="Magnuson J.K."/>
            <person name="James T.Y."/>
            <person name="O'Malley M.A."/>
            <person name="Stajich J.E."/>
            <person name="Spatafora J.W."/>
            <person name="Visel A."/>
            <person name="Grigoriev I.V."/>
        </authorList>
    </citation>
    <scope>NUCLEOTIDE SEQUENCE [LARGE SCALE GENOMIC DNA]</scope>
    <source>
        <strain evidence="3 4">NRRL 3301</strain>
    </source>
</reference>
<organism evidence="3 4">
    <name type="scientific">Hesseltinella vesiculosa</name>
    <dbReference type="NCBI Taxonomy" id="101127"/>
    <lineage>
        <taxon>Eukaryota</taxon>
        <taxon>Fungi</taxon>
        <taxon>Fungi incertae sedis</taxon>
        <taxon>Mucoromycota</taxon>
        <taxon>Mucoromycotina</taxon>
        <taxon>Mucoromycetes</taxon>
        <taxon>Mucorales</taxon>
        <taxon>Cunninghamellaceae</taxon>
        <taxon>Hesseltinella</taxon>
    </lineage>
</organism>
<dbReference type="PANTHER" id="PTHR45733">
    <property type="entry name" value="FORMIN-J"/>
    <property type="match status" value="1"/>
</dbReference>
<dbReference type="InterPro" id="IPR051144">
    <property type="entry name" value="Formin_homology_domain"/>
</dbReference>
<evidence type="ECO:0000313" key="4">
    <source>
        <dbReference type="Proteomes" id="UP000242146"/>
    </source>
</evidence>
<dbReference type="STRING" id="101127.A0A1X2G8F6"/>
<accession>A0A1X2G8F6</accession>
<dbReference type="Proteomes" id="UP000242146">
    <property type="component" value="Unassembled WGS sequence"/>
</dbReference>
<evidence type="ECO:0000256" key="1">
    <source>
        <dbReference type="SAM" id="MobiDB-lite"/>
    </source>
</evidence>
<dbReference type="SUPFAM" id="SSF81383">
    <property type="entry name" value="F-box domain"/>
    <property type="match status" value="1"/>
</dbReference>
<dbReference type="PRINTS" id="PR01217">
    <property type="entry name" value="PRICHEXTENSN"/>
</dbReference>
<sequence length="989" mass="112779">MDRLPDEILLRIGLYCACNEWQLLQLGRVSKTWHRLNHDQTQWYELFKRQYPRWSYEVPYASPCLLVDWRAFVLHLAKQRYYTGRFPFDYVSDAQPQRKRKRVSSNNMDVQPDHEPAASYSPSPPSSSIPAQQANAAYHSARSLSAMSSPFRIQDPLVTDIDPNTSTGVVATGKHRQSLRSIYQNKRSEHKFLFWSYPSWDLIRELEIHFIPPEISCQVVGIQSLKVDSPDGVQTIRLFALAVGQTVDVPGHFDDDQQEQELAAMADGRVDIWQAVLIYRLFDDGTTQCLANLPMDGLFMGREVYFFSDFSWSGPDSLSSWLELVAPDYVNADSHHTLYMLAIGPSSTDADGTGKLIRFDLRGHESVVDPSKVPVCWNDILRRLVPIDENQNQTLSNYLVHMRTMLPSNFRTQPRSNSPPSSIPKPKTTASEASPVIPPRIIYNVYLGTRVSCMIHIRFPAHLNHLICTGSYENNDLTIYDWRFGLKVGTLPWKLADPSSPPPPPPPPPPTRPDEFDQPHQDDPIVIDVAQLWDHIMIDLRADLDARLAQQQIPHPLEPTQITSPQQPPSPQDLPVPPPPTEDPIPRPTTDHSTLSSNDPPPPPPPAEPENQQAPVVPIHLDDAENDDDDDDDFDEHRDVRPWGLESTFVLPVHATHAANVAATPNSRLSIADRGFRLIAVGDNRKNRLEIKVWDISYLLRKPWFPFDFMLQTGSLHHYTERVHPSFVPLPAPEDSEFAWQNEPGWIKMFPWWPHAANALRMLALRMVSERAYQEENRFSPSSLPFEMYRMLHSRPNLRALVRTMKLPLDPPEGKPPMLLTHTFDKPVVELPILQQHQWEQVAIELQRRHPSHLPNANRLPAHLQDIVQRLRFNYERRRQQTIRLRQLQEQHRHDPAMTVKYTAYNVLHNLLFLLTEDGKVTFVDIETGNVTGVIDNVASHAIESGSLALPPNGRIHGIDVNVIAGQQVVVTSREGILRCSMTPPTNFN</sequence>
<feature type="compositionally biased region" description="Pro residues" evidence="1">
    <location>
        <begin position="566"/>
        <end position="587"/>
    </location>
</feature>
<dbReference type="OrthoDB" id="3219396at2759"/>
<gene>
    <name evidence="3" type="ORF">DM01DRAFT_1385757</name>
</gene>
<feature type="compositionally biased region" description="Pro residues" evidence="1">
    <location>
        <begin position="599"/>
        <end position="608"/>
    </location>
</feature>
<dbReference type="PANTHER" id="PTHR45733:SF8">
    <property type="entry name" value="FORMIN-J"/>
    <property type="match status" value="1"/>
</dbReference>
<name>A0A1X2G8F6_9FUNG</name>
<feature type="compositionally biased region" description="Pro residues" evidence="1">
    <location>
        <begin position="499"/>
        <end position="511"/>
    </location>
</feature>
<feature type="region of interest" description="Disordered" evidence="1">
    <location>
        <begin position="97"/>
        <end position="134"/>
    </location>
</feature>
<feature type="compositionally biased region" description="Low complexity" evidence="1">
    <location>
        <begin position="414"/>
        <end position="431"/>
    </location>
</feature>
<feature type="region of interest" description="Disordered" evidence="1">
    <location>
        <begin position="495"/>
        <end position="521"/>
    </location>
</feature>
<dbReference type="InterPro" id="IPR001810">
    <property type="entry name" value="F-box_dom"/>
</dbReference>
<dbReference type="Pfam" id="PF12937">
    <property type="entry name" value="F-box-like"/>
    <property type="match status" value="1"/>
</dbReference>
<feature type="domain" description="F-box" evidence="2">
    <location>
        <begin position="1"/>
        <end position="48"/>
    </location>
</feature>
<evidence type="ECO:0000313" key="3">
    <source>
        <dbReference type="EMBL" id="ORX47728.1"/>
    </source>
</evidence>
<feature type="region of interest" description="Disordered" evidence="1">
    <location>
        <begin position="558"/>
        <end position="613"/>
    </location>
</feature>